<proteinExistence type="predicted"/>
<protein>
    <submittedName>
        <fullName evidence="2">Uncharacterized protein</fullName>
    </submittedName>
</protein>
<name>A0A1F7V8C6_9BACT</name>
<evidence type="ECO:0000313" key="2">
    <source>
        <dbReference type="EMBL" id="OGL86730.1"/>
    </source>
</evidence>
<feature type="compositionally biased region" description="Basic and acidic residues" evidence="1">
    <location>
        <begin position="13"/>
        <end position="41"/>
    </location>
</feature>
<accession>A0A1F7V8C6</accession>
<comment type="caution">
    <text evidence="2">The sequence shown here is derived from an EMBL/GenBank/DDBJ whole genome shotgun (WGS) entry which is preliminary data.</text>
</comment>
<dbReference type="EMBL" id="MGEQ01000007">
    <property type="protein sequence ID" value="OGL86730.1"/>
    <property type="molecule type" value="Genomic_DNA"/>
</dbReference>
<dbReference type="AlphaFoldDB" id="A0A1F7V8C6"/>
<organism evidence="2 3">
    <name type="scientific">Candidatus Uhrbacteria bacterium RIFCSPLOWO2_02_FULL_48_18</name>
    <dbReference type="NCBI Taxonomy" id="1802408"/>
    <lineage>
        <taxon>Bacteria</taxon>
        <taxon>Candidatus Uhriibacteriota</taxon>
    </lineage>
</organism>
<sequence>MPDGSHPGYSGYNEKKGYGIHTEKPKPVENIRPPEKDPKNFFDRKRDEWMNAMNDRNLASDIAQSIRSVLFAIPEGKTPRTQEETHTLYEGIETLVRNKMISMRLSGLYGDDLRFVTLPPWYRKDFFEFIDHKIPSLLLDNPKQDLDSFAILESVDYVNDKTRWQQEHRDVIHSSERLAKFADAVSQIFIKGDYTLRYFVNAFETSYAAPRRAYGFHRDWGWRDGAQQEREDAYEKEMVQFNEQVKDDALFDATIETLKQITLQNDSYQSEMDYEGFIRLTPEDRVEFLSKVPQFSAKGIGASFLLNHRAYFKNADPSKEGFAMFQTPKEKYEWLDRCLNAMFNGYSQKNNELVGMFVKEALANPVRDKKKQSGIGSAQLKGIDPRMASEIDEDLDEDQDDSSREAREANNLQRRAKEFVQKAMVSAIDNGYMSFDTFSKMEKLLGETGLKMAREFDRTAIQVIKDEDLGSAVGYVNDKKFGRYLPNTHKQFVARIIEKVGVDAWISESVAASFSSFINRPDAEELARKLSGKLSNAQALYKYFLDSSESKPWQKNLMSEMEAMYTSAVLNPPPPKSRDFGTKETFLDADPYEKHPHKYGGSSMRLGDVMSGKKTPEEIGLDLNPENVEFLREANRILDEEHQAFLGAVDKSALIPPEDKIAYMNPKESLVKMNDVKETVRAFLARYLAQSVVKRTDQLTSKTFSSEALRVLIHDGYANFLDVYATDIPLYDKLYEEFDALREAGRSPLEVYLGRDGIYAYIGRKAQDAMRKAVLGKEKVEGLRAEGEVVTIEPKYLVYPSYVRDEVATDTKIEYLNYSGVTKESDPLFYDTGFSGSIPQQIMQIMGFDKAQIEERIRLLSAPTNARRMRGIPANATSDVVGKIEGNAKSEDTASGLVKNKETGRITHSARPARPEDQFKFSLIRQAIARHYLIQEKLHYKVPENTILDSEKFTLRIRSEYAEQLPDAFKNNPIQFLETQGTPEDGAVLMKLKDGTEVMARRVAWTKTEQAQTEYAILISAKKAGVPAAEPVGFVTGKSKEDESVILSKKIEGVPGKRFEKTLRESGYTEEKIAELMRELQGQIEAVTSLLKQTLNITGNWKVNDVAVQFNEETGVIERVIPLKWEQVKRRDEEKEKRVRELIKKPERADYYDR</sequence>
<feature type="region of interest" description="Disordered" evidence="1">
    <location>
        <begin position="393"/>
        <end position="412"/>
    </location>
</feature>
<reference evidence="2 3" key="1">
    <citation type="journal article" date="2016" name="Nat. Commun.">
        <title>Thousands of microbial genomes shed light on interconnected biogeochemical processes in an aquifer system.</title>
        <authorList>
            <person name="Anantharaman K."/>
            <person name="Brown C.T."/>
            <person name="Hug L.A."/>
            <person name="Sharon I."/>
            <person name="Castelle C.J."/>
            <person name="Probst A.J."/>
            <person name="Thomas B.C."/>
            <person name="Singh A."/>
            <person name="Wilkins M.J."/>
            <person name="Karaoz U."/>
            <person name="Brodie E.L."/>
            <person name="Williams K.H."/>
            <person name="Hubbard S.S."/>
            <person name="Banfield J.F."/>
        </authorList>
    </citation>
    <scope>NUCLEOTIDE SEQUENCE [LARGE SCALE GENOMIC DNA]</scope>
</reference>
<feature type="region of interest" description="Disordered" evidence="1">
    <location>
        <begin position="1"/>
        <end position="41"/>
    </location>
</feature>
<gene>
    <name evidence="2" type="ORF">A3I41_05375</name>
</gene>
<dbReference type="Proteomes" id="UP000176593">
    <property type="component" value="Unassembled WGS sequence"/>
</dbReference>
<evidence type="ECO:0000313" key="3">
    <source>
        <dbReference type="Proteomes" id="UP000176593"/>
    </source>
</evidence>
<evidence type="ECO:0000256" key="1">
    <source>
        <dbReference type="SAM" id="MobiDB-lite"/>
    </source>
</evidence>